<dbReference type="Gene3D" id="3.40.50.12370">
    <property type="match status" value="1"/>
</dbReference>
<dbReference type="PRINTS" id="PR01438">
    <property type="entry name" value="UNVRSLSTRESS"/>
</dbReference>
<feature type="domain" description="UspA" evidence="2">
    <location>
        <begin position="3"/>
        <end position="41"/>
    </location>
</feature>
<organism evidence="3 4">
    <name type="scientific">Escherichia coli</name>
    <dbReference type="NCBI Taxonomy" id="562"/>
    <lineage>
        <taxon>Bacteria</taxon>
        <taxon>Pseudomonadati</taxon>
        <taxon>Pseudomonadota</taxon>
        <taxon>Gammaproteobacteria</taxon>
        <taxon>Enterobacterales</taxon>
        <taxon>Enterobacteriaceae</taxon>
        <taxon>Escherichia</taxon>
    </lineage>
</organism>
<sequence length="45" mass="4672">RQAPQLTVLGTQGLTGFRRALIGSVAEAALGDLPCDVLAVPPKRD</sequence>
<protein>
    <submittedName>
        <fullName evidence="3">Universal stress protein</fullName>
    </submittedName>
</protein>
<comment type="caution">
    <text evidence="3">The sequence shown here is derived from an EMBL/GenBank/DDBJ whole genome shotgun (WGS) entry which is preliminary data.</text>
</comment>
<feature type="non-terminal residue" evidence="3">
    <location>
        <position position="1"/>
    </location>
</feature>
<proteinExistence type="inferred from homology"/>
<accession>A0AAP1RCH0</accession>
<reference evidence="3" key="1">
    <citation type="submission" date="2020-09" db="EMBL/GenBank/DDBJ databases">
        <title>Emerging polyconal dissemination of OXA-244-producing E. coli in France.</title>
        <authorList>
            <person name="Emeraud C."/>
            <person name="Girlich D."/>
            <person name="Bonnin R.A."/>
            <person name="Jousset A.B."/>
            <person name="Naas T."/>
            <person name="Dortet L."/>
        </authorList>
    </citation>
    <scope>NUCLEOTIDE SEQUENCE</scope>
    <source>
        <strain evidence="3">225E3</strain>
    </source>
</reference>
<gene>
    <name evidence="3" type="ORF">IH772_30155</name>
</gene>
<name>A0AAP1RCH0_ECOLX</name>
<dbReference type="InterPro" id="IPR006015">
    <property type="entry name" value="Universal_stress_UspA"/>
</dbReference>
<evidence type="ECO:0000313" key="4">
    <source>
        <dbReference type="Proteomes" id="UP000640866"/>
    </source>
</evidence>
<comment type="similarity">
    <text evidence="1">Belongs to the universal stress protein A family.</text>
</comment>
<evidence type="ECO:0000259" key="2">
    <source>
        <dbReference type="Pfam" id="PF00582"/>
    </source>
</evidence>
<dbReference type="SUPFAM" id="SSF52402">
    <property type="entry name" value="Adenine nucleotide alpha hydrolases-like"/>
    <property type="match status" value="1"/>
</dbReference>
<evidence type="ECO:0000313" key="3">
    <source>
        <dbReference type="EMBL" id="MBE0981346.1"/>
    </source>
</evidence>
<dbReference type="AlphaFoldDB" id="A0AAP1RCH0"/>
<evidence type="ECO:0000256" key="1">
    <source>
        <dbReference type="ARBA" id="ARBA00008791"/>
    </source>
</evidence>
<dbReference type="EMBL" id="JACZOI010000770">
    <property type="protein sequence ID" value="MBE0981346.1"/>
    <property type="molecule type" value="Genomic_DNA"/>
</dbReference>
<dbReference type="InterPro" id="IPR006016">
    <property type="entry name" value="UspA"/>
</dbReference>
<dbReference type="Proteomes" id="UP000640866">
    <property type="component" value="Unassembled WGS sequence"/>
</dbReference>
<dbReference type="Pfam" id="PF00582">
    <property type="entry name" value="Usp"/>
    <property type="match status" value="1"/>
</dbReference>